<feature type="region of interest" description="Disordered" evidence="1">
    <location>
        <begin position="89"/>
        <end position="112"/>
    </location>
</feature>
<keyword evidence="3" id="KW-1185">Reference proteome</keyword>
<evidence type="ECO:0000313" key="2">
    <source>
        <dbReference type="EMBL" id="CAH2030929.1"/>
    </source>
</evidence>
<evidence type="ECO:0000256" key="1">
    <source>
        <dbReference type="SAM" id="MobiDB-lite"/>
    </source>
</evidence>
<gene>
    <name evidence="2" type="ORF">GEAMG1_1115</name>
</gene>
<evidence type="ECO:0008006" key="4">
    <source>
        <dbReference type="Google" id="ProtNLM"/>
    </source>
</evidence>
<proteinExistence type="predicted"/>
<feature type="compositionally biased region" description="Pro residues" evidence="1">
    <location>
        <begin position="101"/>
        <end position="112"/>
    </location>
</feature>
<dbReference type="Proteomes" id="UP001295463">
    <property type="component" value="Chromosome"/>
</dbReference>
<accession>A0ABN8HHG5</accession>
<name>A0ABN8HHG5_9BACT</name>
<sequence length="112" mass="11563">MSVGSPARIVALLLLALYLMAPGSVIVHILEEGTLLGHAEEPIHLELPASPSNPTQSGSLPCSLCEQGEKVLPGSVPLLVHPPSVSSYAAPAERSASMRPGDPPFIPPEGNV</sequence>
<evidence type="ECO:0000313" key="3">
    <source>
        <dbReference type="Proteomes" id="UP001295463"/>
    </source>
</evidence>
<organism evidence="2 3">
    <name type="scientific">Trichlorobacter ammonificans</name>
    <dbReference type="NCBI Taxonomy" id="2916410"/>
    <lineage>
        <taxon>Bacteria</taxon>
        <taxon>Pseudomonadati</taxon>
        <taxon>Thermodesulfobacteriota</taxon>
        <taxon>Desulfuromonadia</taxon>
        <taxon>Geobacterales</taxon>
        <taxon>Geobacteraceae</taxon>
        <taxon>Trichlorobacter</taxon>
    </lineage>
</organism>
<protein>
    <recommendedName>
        <fullName evidence="4">DUF2946 domain-containing protein</fullName>
    </recommendedName>
</protein>
<dbReference type="RefSeq" id="WP_305731796.1">
    <property type="nucleotide sequence ID" value="NZ_OW150024.1"/>
</dbReference>
<reference evidence="2 3" key="1">
    <citation type="submission" date="2022-03" db="EMBL/GenBank/DDBJ databases">
        <authorList>
            <person name="Koch H."/>
        </authorList>
    </citation>
    <scope>NUCLEOTIDE SEQUENCE [LARGE SCALE GENOMIC DNA]</scope>
    <source>
        <strain evidence="2 3">G1</strain>
    </source>
</reference>
<dbReference type="EMBL" id="OW150024">
    <property type="protein sequence ID" value="CAH2030929.1"/>
    <property type="molecule type" value="Genomic_DNA"/>
</dbReference>